<keyword evidence="7" id="KW-0119">Carbohydrate metabolism</keyword>
<evidence type="ECO:0000313" key="9">
    <source>
        <dbReference type="EMBL" id="TSB47967.1"/>
    </source>
</evidence>
<evidence type="ECO:0000256" key="6">
    <source>
        <dbReference type="ARBA" id="ARBA00023239"/>
    </source>
</evidence>
<dbReference type="SUPFAM" id="SSF51366">
    <property type="entry name" value="Ribulose-phoshate binding barrel"/>
    <property type="match status" value="1"/>
</dbReference>
<dbReference type="AlphaFoldDB" id="A0A554A2P6"/>
<keyword evidence="6" id="KW-0456">Lyase</keyword>
<dbReference type="InterPro" id="IPR011060">
    <property type="entry name" value="RibuloseP-bd_barrel"/>
</dbReference>
<dbReference type="PANTHER" id="PTHR35039">
    <property type="entry name" value="3-KETO-L-GULONATE-6-PHOSPHATE DECARBOXYLASE SGBH-RELATED"/>
    <property type="match status" value="1"/>
</dbReference>
<gene>
    <name evidence="9" type="ORF">FN960_04690</name>
</gene>
<protein>
    <recommendedName>
        <fullName evidence="4">3-hexulose-6-phosphate synthase</fullName>
        <ecNumber evidence="4">4.1.2.43</ecNumber>
    </recommendedName>
</protein>
<dbReference type="InterPro" id="IPR013785">
    <property type="entry name" value="Aldolase_TIM"/>
</dbReference>
<sequence>MKLQLALDRLSWDRCFQLTEDVQESIDIIEIGTGVIKEYGMAIVREMRKRYPHHIILADMKICDAGKHEAAQAFEAGADIATVMAFAPQATIIETLETARSLQKEMMVDLLGVTEPQLVQELVQLGVTFVGLHLGKDQQKQQQIGSELFDLVEGLSVRTAVAGGVTLKSLPDIIAYQPNVIIVGSGLTKAEDPHTMAKQFKEEITRNV</sequence>
<dbReference type="InterPro" id="IPR001754">
    <property type="entry name" value="OMPdeCOase_dom"/>
</dbReference>
<reference evidence="9 10" key="1">
    <citation type="submission" date="2019-07" db="EMBL/GenBank/DDBJ databases">
        <authorList>
            <person name="Park Y.J."/>
            <person name="Jeong S.E."/>
            <person name="Jung H.S."/>
        </authorList>
    </citation>
    <scope>NUCLEOTIDE SEQUENCE [LARGE SCALE GENOMIC DNA]</scope>
    <source>
        <strain evidence="10">P16(2019)</strain>
    </source>
</reference>
<keyword evidence="5" id="KW-0554">One-carbon metabolism</keyword>
<comment type="caution">
    <text evidence="9">The sequence shown here is derived from an EMBL/GenBank/DDBJ whole genome shotgun (WGS) entry which is preliminary data.</text>
</comment>
<dbReference type="Gene3D" id="3.20.20.70">
    <property type="entry name" value="Aldolase class I"/>
    <property type="match status" value="1"/>
</dbReference>
<evidence type="ECO:0000256" key="4">
    <source>
        <dbReference type="ARBA" id="ARBA00012890"/>
    </source>
</evidence>
<dbReference type="SMART" id="SM00934">
    <property type="entry name" value="OMPdecase"/>
    <property type="match status" value="1"/>
</dbReference>
<dbReference type="GO" id="GO:0019854">
    <property type="term" value="P:L-ascorbic acid catabolic process"/>
    <property type="evidence" value="ECO:0007669"/>
    <property type="project" value="TreeGrafter"/>
</dbReference>
<evidence type="ECO:0000256" key="2">
    <source>
        <dbReference type="ARBA" id="ARBA00005014"/>
    </source>
</evidence>
<feature type="domain" description="Orotidine 5'-phosphate decarboxylase" evidence="8">
    <location>
        <begin position="2"/>
        <end position="200"/>
    </location>
</feature>
<comment type="pathway">
    <text evidence="2">One-carbon metabolism; formaldehyde assimilation via RuMP pathway; D-fructose 6-phosphate from D-ribulose 5-phosphate and formaldehyde: step 1/2.</text>
</comment>
<keyword evidence="10" id="KW-1185">Reference proteome</keyword>
<dbReference type="GO" id="GO:0043801">
    <property type="term" value="F:hexulose-6-phosphate synthase activity"/>
    <property type="evidence" value="ECO:0007669"/>
    <property type="project" value="UniProtKB-EC"/>
</dbReference>
<comment type="catalytic activity">
    <reaction evidence="1">
        <text>D-ribulose 5-phosphate + formaldehyde = D-arabino-hex-3-ulose 6-phosphate</text>
        <dbReference type="Rhea" id="RHEA:25201"/>
        <dbReference type="ChEBI" id="CHEBI:16842"/>
        <dbReference type="ChEBI" id="CHEBI:58121"/>
        <dbReference type="ChEBI" id="CHEBI:58542"/>
        <dbReference type="EC" id="4.1.2.43"/>
    </reaction>
</comment>
<dbReference type="NCBIfam" id="TIGR03128">
    <property type="entry name" value="RuMP_HxlA"/>
    <property type="match status" value="1"/>
</dbReference>
<dbReference type="Pfam" id="PF00215">
    <property type="entry name" value="OMPdecase"/>
    <property type="match status" value="1"/>
</dbReference>
<dbReference type="OrthoDB" id="43475at2"/>
<dbReference type="InterPro" id="IPR017553">
    <property type="entry name" value="3-hexulose-6-phosphate_synth"/>
</dbReference>
<accession>A0A554A2P6</accession>
<dbReference type="GO" id="GO:0004590">
    <property type="term" value="F:orotidine-5'-phosphate decarboxylase activity"/>
    <property type="evidence" value="ECO:0007669"/>
    <property type="project" value="InterPro"/>
</dbReference>
<evidence type="ECO:0000256" key="7">
    <source>
        <dbReference type="ARBA" id="ARBA00023277"/>
    </source>
</evidence>
<comment type="similarity">
    <text evidence="3">Belongs to the HPS/KGPDC family. HPS subfamily.</text>
</comment>
<proteinExistence type="inferred from homology"/>
<evidence type="ECO:0000259" key="8">
    <source>
        <dbReference type="SMART" id="SM00934"/>
    </source>
</evidence>
<evidence type="ECO:0000256" key="5">
    <source>
        <dbReference type="ARBA" id="ARBA00022563"/>
    </source>
</evidence>
<dbReference type="PANTHER" id="PTHR35039:SF3">
    <property type="entry name" value="3-KETO-L-GULONATE-6-PHOSPHATE DECARBOXYLASE SGBH-RELATED"/>
    <property type="match status" value="1"/>
</dbReference>
<dbReference type="GO" id="GO:0033982">
    <property type="term" value="F:3-dehydro-L-gulonate-6-phosphate decarboxylase activity"/>
    <property type="evidence" value="ECO:0007669"/>
    <property type="project" value="TreeGrafter"/>
</dbReference>
<dbReference type="GO" id="GO:0006207">
    <property type="term" value="P:'de novo' pyrimidine nucleobase biosynthetic process"/>
    <property type="evidence" value="ECO:0007669"/>
    <property type="project" value="InterPro"/>
</dbReference>
<dbReference type="CDD" id="cd04726">
    <property type="entry name" value="KGPDC_HPS"/>
    <property type="match status" value="1"/>
</dbReference>
<dbReference type="Proteomes" id="UP000318521">
    <property type="component" value="Unassembled WGS sequence"/>
</dbReference>
<evidence type="ECO:0000256" key="1">
    <source>
        <dbReference type="ARBA" id="ARBA00000718"/>
    </source>
</evidence>
<dbReference type="FunFam" id="3.20.20.70:FF:000022">
    <property type="entry name" value="3-keto-L-gulonate-6-phosphate decarboxylase UlaD"/>
    <property type="match status" value="1"/>
</dbReference>
<dbReference type="EC" id="4.1.2.43" evidence="4"/>
<dbReference type="InterPro" id="IPR041710">
    <property type="entry name" value="HPS/KGPDC"/>
</dbReference>
<dbReference type="GO" id="GO:0006730">
    <property type="term" value="P:one-carbon metabolic process"/>
    <property type="evidence" value="ECO:0007669"/>
    <property type="project" value="UniProtKB-KW"/>
</dbReference>
<evidence type="ECO:0000313" key="10">
    <source>
        <dbReference type="Proteomes" id="UP000318521"/>
    </source>
</evidence>
<evidence type="ECO:0000256" key="3">
    <source>
        <dbReference type="ARBA" id="ARBA00006350"/>
    </source>
</evidence>
<name>A0A554A2P6_9BACI</name>
<dbReference type="EMBL" id="VLXZ01000002">
    <property type="protein sequence ID" value="TSB47967.1"/>
    <property type="molecule type" value="Genomic_DNA"/>
</dbReference>
<organism evidence="9 10">
    <name type="scientific">Alkalicoccobacillus porphyridii</name>
    <dbReference type="NCBI Taxonomy" id="2597270"/>
    <lineage>
        <taxon>Bacteria</taxon>
        <taxon>Bacillati</taxon>
        <taxon>Bacillota</taxon>
        <taxon>Bacilli</taxon>
        <taxon>Bacillales</taxon>
        <taxon>Bacillaceae</taxon>
        <taxon>Alkalicoccobacillus</taxon>
    </lineage>
</organism>